<proteinExistence type="inferred from homology"/>
<reference evidence="8 9" key="1">
    <citation type="submission" date="2015-03" db="EMBL/GenBank/DDBJ databases">
        <title>Draft Genome Sequence of Burkholderia andropogonis type strain ICMP2807, isolated from Sorghum bicolor.</title>
        <authorList>
            <person name="Lopes-Santos L."/>
            <person name="Castro D.B."/>
            <person name="Ottoboni L.M."/>
            <person name="Park D."/>
            <person name="Weirc B.S."/>
            <person name="Destefano S.A."/>
        </authorList>
    </citation>
    <scope>NUCLEOTIDE SEQUENCE [LARGE SCALE GENOMIC DNA]</scope>
    <source>
        <strain evidence="8 9">ICMP2807</strain>
    </source>
</reference>
<feature type="transmembrane region" description="Helical" evidence="7">
    <location>
        <begin position="107"/>
        <end position="129"/>
    </location>
</feature>
<feature type="transmembrane region" description="Helical" evidence="7">
    <location>
        <begin position="82"/>
        <end position="101"/>
    </location>
</feature>
<keyword evidence="6 7" id="KW-0472">Membrane</keyword>
<keyword evidence="3" id="KW-1003">Cell membrane</keyword>
<comment type="subcellular location">
    <subcellularLocation>
        <location evidence="1">Cell membrane</location>
        <topology evidence="1">Multi-pass membrane protein</topology>
    </subcellularLocation>
</comment>
<dbReference type="Pfam" id="PF07681">
    <property type="entry name" value="DoxX"/>
    <property type="match status" value="1"/>
</dbReference>
<keyword evidence="5 7" id="KW-1133">Transmembrane helix</keyword>
<organism evidence="8 9">
    <name type="scientific">Robbsia andropogonis</name>
    <dbReference type="NCBI Taxonomy" id="28092"/>
    <lineage>
        <taxon>Bacteria</taxon>
        <taxon>Pseudomonadati</taxon>
        <taxon>Pseudomonadota</taxon>
        <taxon>Betaproteobacteria</taxon>
        <taxon>Burkholderiales</taxon>
        <taxon>Burkholderiaceae</taxon>
        <taxon>Robbsia</taxon>
    </lineage>
</organism>
<keyword evidence="9" id="KW-1185">Reference proteome</keyword>
<name>A0A0F5K019_9BURK</name>
<accession>A0A0F5K019</accession>
<evidence type="ECO:0000313" key="9">
    <source>
        <dbReference type="Proteomes" id="UP000033618"/>
    </source>
</evidence>
<feature type="transmembrane region" description="Helical" evidence="7">
    <location>
        <begin position="7"/>
        <end position="33"/>
    </location>
</feature>
<dbReference type="Proteomes" id="UP000033618">
    <property type="component" value="Unassembled WGS sequence"/>
</dbReference>
<keyword evidence="4 7" id="KW-0812">Transmembrane</keyword>
<evidence type="ECO:0000256" key="1">
    <source>
        <dbReference type="ARBA" id="ARBA00004651"/>
    </source>
</evidence>
<dbReference type="InterPro" id="IPR032808">
    <property type="entry name" value="DoxX"/>
</dbReference>
<evidence type="ECO:0000256" key="4">
    <source>
        <dbReference type="ARBA" id="ARBA00022692"/>
    </source>
</evidence>
<dbReference type="AlphaFoldDB" id="A0A0F5K019"/>
<evidence type="ECO:0000313" key="8">
    <source>
        <dbReference type="EMBL" id="KKB62907.1"/>
    </source>
</evidence>
<dbReference type="InterPro" id="IPR051907">
    <property type="entry name" value="DoxX-like_oxidoreductase"/>
</dbReference>
<dbReference type="GO" id="GO:0005886">
    <property type="term" value="C:plasma membrane"/>
    <property type="evidence" value="ECO:0007669"/>
    <property type="project" value="UniProtKB-SubCell"/>
</dbReference>
<comment type="caution">
    <text evidence="8">The sequence shown here is derived from an EMBL/GenBank/DDBJ whole genome shotgun (WGS) entry which is preliminary data.</text>
</comment>
<feature type="transmembrane region" description="Helical" evidence="7">
    <location>
        <begin position="53"/>
        <end position="75"/>
    </location>
</feature>
<evidence type="ECO:0000256" key="7">
    <source>
        <dbReference type="SAM" id="Phobius"/>
    </source>
</evidence>
<protein>
    <submittedName>
        <fullName evidence="8">LysR family transcriptional regulator</fullName>
    </submittedName>
</protein>
<dbReference type="OrthoDB" id="9813193at2"/>
<dbReference type="PATRIC" id="fig|28092.6.peg.3335"/>
<evidence type="ECO:0000256" key="3">
    <source>
        <dbReference type="ARBA" id="ARBA00022475"/>
    </source>
</evidence>
<gene>
    <name evidence="8" type="ORF">WM40_14105</name>
</gene>
<evidence type="ECO:0000256" key="6">
    <source>
        <dbReference type="ARBA" id="ARBA00023136"/>
    </source>
</evidence>
<evidence type="ECO:0000256" key="2">
    <source>
        <dbReference type="ARBA" id="ARBA00006679"/>
    </source>
</evidence>
<dbReference type="RefSeq" id="WP_024904782.1">
    <property type="nucleotide sequence ID" value="NZ_CADFGU010000010.1"/>
</dbReference>
<comment type="similarity">
    <text evidence="2">Belongs to the DoxX family.</text>
</comment>
<dbReference type="EMBL" id="LAQU01000014">
    <property type="protein sequence ID" value="KKB62907.1"/>
    <property type="molecule type" value="Genomic_DNA"/>
</dbReference>
<dbReference type="STRING" id="28092.WM40_14105"/>
<dbReference type="PANTHER" id="PTHR33452">
    <property type="entry name" value="OXIDOREDUCTASE CATD-RELATED"/>
    <property type="match status" value="1"/>
</dbReference>
<evidence type="ECO:0000256" key="5">
    <source>
        <dbReference type="ARBA" id="ARBA00022989"/>
    </source>
</evidence>
<dbReference type="PANTHER" id="PTHR33452:SF1">
    <property type="entry name" value="INNER MEMBRANE PROTEIN YPHA-RELATED"/>
    <property type="match status" value="1"/>
</dbReference>
<sequence>MPNLQKLLTWFNVDLGLLFLRTSASILLLAVHGWPKIINYTSQLQLIEDPLKIGRWFSLDFAIFAEVICPILMIVGIATRLAALPILIIIVMAVAIVHPDWSLAEGQFAWMLLIIFATVAIAGPGKYALSEAVIKRQSGR</sequence>